<dbReference type="EMBL" id="LT551485">
    <property type="protein sequence ID" value="SAL96940.1"/>
    <property type="molecule type" value="Genomic_DNA"/>
</dbReference>
<feature type="region of interest" description="Disordered" evidence="2">
    <location>
        <begin position="95"/>
        <end position="138"/>
    </location>
</feature>
<feature type="compositionally biased region" description="Polar residues" evidence="2">
    <location>
        <begin position="1"/>
        <end position="10"/>
    </location>
</feature>
<name>A0A168LJR8_ABSGL</name>
<feature type="compositionally biased region" description="Polar residues" evidence="2">
    <location>
        <begin position="95"/>
        <end position="137"/>
    </location>
</feature>
<organism evidence="3">
    <name type="scientific">Absidia glauca</name>
    <name type="common">Pin mould</name>
    <dbReference type="NCBI Taxonomy" id="4829"/>
    <lineage>
        <taxon>Eukaryota</taxon>
        <taxon>Fungi</taxon>
        <taxon>Fungi incertae sedis</taxon>
        <taxon>Mucoromycota</taxon>
        <taxon>Mucoromycotina</taxon>
        <taxon>Mucoromycetes</taxon>
        <taxon>Mucorales</taxon>
        <taxon>Cunninghamellaceae</taxon>
        <taxon>Absidia</taxon>
    </lineage>
</organism>
<keyword evidence="1" id="KW-0175">Coiled coil</keyword>
<keyword evidence="4" id="KW-1185">Reference proteome</keyword>
<feature type="compositionally biased region" description="Acidic residues" evidence="2">
    <location>
        <begin position="27"/>
        <end position="36"/>
    </location>
</feature>
<evidence type="ECO:0000256" key="1">
    <source>
        <dbReference type="SAM" id="Coils"/>
    </source>
</evidence>
<feature type="region of interest" description="Disordered" evidence="2">
    <location>
        <begin position="1"/>
        <end position="82"/>
    </location>
</feature>
<sequence>MLQPEYQNNHRPGDLPDTIINNRNDNDNDDDDDDNITNDRTRRPTNTNDFARTRQRTHSTPPFRNTTSPDITPDQPLNNLSPALSDIMYSLSPANTTRQRINSTPPSRNTTSPDITTDQPINNLSPALSDLMGSTSPIDDLFPPLPSSSPSPSLPTFASTNPILDDHNDQARRTEVSMQELYTRRRQRNEEEEMLRRRLLEIERRLLDIERQNQEDDDEEERLVSVYSESVPHQQFQVFQETHGPTRDNYLDTLIRFRRRRTQLRTNRDYDPFLRQI</sequence>
<dbReference type="InParanoid" id="A0A168LJR8"/>
<evidence type="ECO:0000313" key="3">
    <source>
        <dbReference type="EMBL" id="SAL96940.1"/>
    </source>
</evidence>
<dbReference type="AlphaFoldDB" id="A0A168LJR8"/>
<gene>
    <name evidence="3" type="primary">ABSGL_02393.1 scaffold 3410</name>
</gene>
<accession>A0A168LJR8</accession>
<protein>
    <submittedName>
        <fullName evidence="3">Uncharacterized protein</fullName>
    </submittedName>
</protein>
<evidence type="ECO:0000256" key="2">
    <source>
        <dbReference type="SAM" id="MobiDB-lite"/>
    </source>
</evidence>
<proteinExistence type="predicted"/>
<evidence type="ECO:0000313" key="4">
    <source>
        <dbReference type="Proteomes" id="UP000078561"/>
    </source>
</evidence>
<feature type="coiled-coil region" evidence="1">
    <location>
        <begin position="192"/>
        <end position="219"/>
    </location>
</feature>
<feature type="compositionally biased region" description="Polar residues" evidence="2">
    <location>
        <begin position="58"/>
        <end position="82"/>
    </location>
</feature>
<dbReference type="Proteomes" id="UP000078561">
    <property type="component" value="Unassembled WGS sequence"/>
</dbReference>
<reference evidence="3" key="1">
    <citation type="submission" date="2016-04" db="EMBL/GenBank/DDBJ databases">
        <authorList>
            <person name="Evans L.H."/>
            <person name="Alamgir A."/>
            <person name="Owens N."/>
            <person name="Weber N.D."/>
            <person name="Virtaneva K."/>
            <person name="Barbian K."/>
            <person name="Babar A."/>
            <person name="Rosenke K."/>
        </authorList>
    </citation>
    <scope>NUCLEOTIDE SEQUENCE [LARGE SCALE GENOMIC DNA]</scope>
    <source>
        <strain evidence="3">CBS 101.48</strain>
    </source>
</reference>